<dbReference type="PANTHER" id="PTHR40465:SF1">
    <property type="entry name" value="DUF6534 DOMAIN-CONTAINING PROTEIN"/>
    <property type="match status" value="1"/>
</dbReference>
<dbReference type="InParanoid" id="A0A401G546"/>
<evidence type="ECO:0000259" key="3">
    <source>
        <dbReference type="Pfam" id="PF20152"/>
    </source>
</evidence>
<keyword evidence="2" id="KW-1133">Transmembrane helix</keyword>
<evidence type="ECO:0000256" key="2">
    <source>
        <dbReference type="SAM" id="Phobius"/>
    </source>
</evidence>
<keyword evidence="2" id="KW-0812">Transmembrane</keyword>
<keyword evidence="2" id="KW-0472">Membrane</keyword>
<dbReference type="EMBL" id="BFAD01000001">
    <property type="protein sequence ID" value="GBE77280.1"/>
    <property type="molecule type" value="Genomic_DNA"/>
</dbReference>
<dbReference type="RefSeq" id="XP_027608193.1">
    <property type="nucleotide sequence ID" value="XM_027752392.1"/>
</dbReference>
<name>A0A401G546_9APHY</name>
<feature type="transmembrane region" description="Helical" evidence="2">
    <location>
        <begin position="118"/>
        <end position="137"/>
    </location>
</feature>
<dbReference type="Pfam" id="PF20152">
    <property type="entry name" value="DUF6534"/>
    <property type="match status" value="1"/>
</dbReference>
<feature type="transmembrane region" description="Helical" evidence="2">
    <location>
        <begin position="229"/>
        <end position="249"/>
    </location>
</feature>
<protein>
    <recommendedName>
        <fullName evidence="3">DUF6534 domain-containing protein</fullName>
    </recommendedName>
</protein>
<gene>
    <name evidence="4" type="ORF">SCP_0101530</name>
</gene>
<feature type="transmembrane region" description="Helical" evidence="2">
    <location>
        <begin position="202"/>
        <end position="223"/>
    </location>
</feature>
<feature type="transmembrane region" description="Helical" evidence="2">
    <location>
        <begin position="88"/>
        <end position="106"/>
    </location>
</feature>
<feature type="transmembrane region" description="Helical" evidence="2">
    <location>
        <begin position="45"/>
        <end position="68"/>
    </location>
</feature>
<evidence type="ECO:0000256" key="1">
    <source>
        <dbReference type="SAM" id="MobiDB-lite"/>
    </source>
</evidence>
<sequence length="322" mass="35946">MSTSSVHSTVGSILVGSLVSIFLSGVVSMQVVTYQTYYSDDPAKIKAAVVVIWFLDVLHTIFICIANWDYLITGWGERSTLLHIPWPIAATVAVTALMTFFVQCFFSYRVFKVSRHNGYIAIPMALLALMRLVAALVSTAEMIMLKDFDLFRQRYGWVFTFGLSLSAAVDILVTFSLCYYLRQGRTGFKSMDTIVNTLTFYAIQNGMLTGVTAVVSLACWVSMSNLIFLGSHLAIAKLYAASFMATLNARRSLRTQQLSVDRFPTMMVNEFSSNSNNTRRNQHQTSEDIPMSGKVNSKGDVVVQVQIDVEQEFHDETGKFSI</sequence>
<feature type="transmembrane region" description="Helical" evidence="2">
    <location>
        <begin position="157"/>
        <end position="181"/>
    </location>
</feature>
<evidence type="ECO:0000313" key="5">
    <source>
        <dbReference type="Proteomes" id="UP000287166"/>
    </source>
</evidence>
<dbReference type="AlphaFoldDB" id="A0A401G546"/>
<accession>A0A401G546</accession>
<feature type="domain" description="DUF6534" evidence="3">
    <location>
        <begin position="166"/>
        <end position="252"/>
    </location>
</feature>
<comment type="caution">
    <text evidence="4">The sequence shown here is derived from an EMBL/GenBank/DDBJ whole genome shotgun (WGS) entry which is preliminary data.</text>
</comment>
<organism evidence="4 5">
    <name type="scientific">Sparassis crispa</name>
    <dbReference type="NCBI Taxonomy" id="139825"/>
    <lineage>
        <taxon>Eukaryota</taxon>
        <taxon>Fungi</taxon>
        <taxon>Dikarya</taxon>
        <taxon>Basidiomycota</taxon>
        <taxon>Agaricomycotina</taxon>
        <taxon>Agaricomycetes</taxon>
        <taxon>Polyporales</taxon>
        <taxon>Sparassidaceae</taxon>
        <taxon>Sparassis</taxon>
    </lineage>
</organism>
<dbReference type="GeneID" id="38774197"/>
<proteinExistence type="predicted"/>
<feature type="region of interest" description="Disordered" evidence="1">
    <location>
        <begin position="271"/>
        <end position="291"/>
    </location>
</feature>
<evidence type="ECO:0000313" key="4">
    <source>
        <dbReference type="EMBL" id="GBE77280.1"/>
    </source>
</evidence>
<keyword evidence="5" id="KW-1185">Reference proteome</keyword>
<dbReference type="InterPro" id="IPR045339">
    <property type="entry name" value="DUF6534"/>
</dbReference>
<dbReference type="Proteomes" id="UP000287166">
    <property type="component" value="Unassembled WGS sequence"/>
</dbReference>
<feature type="transmembrane region" description="Helical" evidence="2">
    <location>
        <begin position="12"/>
        <end position="33"/>
    </location>
</feature>
<dbReference type="PANTHER" id="PTHR40465">
    <property type="entry name" value="CHROMOSOME 1, WHOLE GENOME SHOTGUN SEQUENCE"/>
    <property type="match status" value="1"/>
</dbReference>
<reference evidence="4 5" key="1">
    <citation type="journal article" date="2018" name="Sci. Rep.">
        <title>Genome sequence of the cauliflower mushroom Sparassis crispa (Hanabiratake) and its association with beneficial usage.</title>
        <authorList>
            <person name="Kiyama R."/>
            <person name="Furutani Y."/>
            <person name="Kawaguchi K."/>
            <person name="Nakanishi T."/>
        </authorList>
    </citation>
    <scope>NUCLEOTIDE SEQUENCE [LARGE SCALE GENOMIC DNA]</scope>
</reference>
<dbReference type="OrthoDB" id="3206554at2759"/>